<dbReference type="RefSeq" id="WP_203243637.1">
    <property type="nucleotide sequence ID" value="NZ_JAFBRH010000013.1"/>
</dbReference>
<accession>A0AAE2W1R0</accession>
<dbReference type="PANTHER" id="PTHR22576:SF37">
    <property type="entry name" value="MUCOSA-ASSOCIATED LYMPHOID TISSUE LYMPHOMA TRANSLOCATION PROTEIN 1"/>
    <property type="match status" value="1"/>
</dbReference>
<proteinExistence type="inferred from homology"/>
<comment type="similarity">
    <text evidence="1">Belongs to the peptidase C14A family.</text>
</comment>
<feature type="domain" description="Caspase family p20" evidence="2">
    <location>
        <begin position="29"/>
        <end position="160"/>
    </location>
</feature>
<dbReference type="GO" id="GO:0004197">
    <property type="term" value="F:cysteine-type endopeptidase activity"/>
    <property type="evidence" value="ECO:0007669"/>
    <property type="project" value="InterPro"/>
</dbReference>
<keyword evidence="4" id="KW-1185">Reference proteome</keyword>
<evidence type="ECO:0000256" key="1">
    <source>
        <dbReference type="ARBA" id="ARBA00010134"/>
    </source>
</evidence>
<dbReference type="InterPro" id="IPR011600">
    <property type="entry name" value="Pept_C14_caspase"/>
</dbReference>
<dbReference type="InterPro" id="IPR001309">
    <property type="entry name" value="Pept_C14_p20"/>
</dbReference>
<dbReference type="AlphaFoldDB" id="A0AAE2W1R0"/>
<evidence type="ECO:0000313" key="3">
    <source>
        <dbReference type="EMBL" id="MBM1715946.1"/>
    </source>
</evidence>
<dbReference type="SUPFAM" id="SSF52129">
    <property type="entry name" value="Caspase-like"/>
    <property type="match status" value="1"/>
</dbReference>
<dbReference type="SMART" id="SM00115">
    <property type="entry name" value="CASc"/>
    <property type="match status" value="1"/>
</dbReference>
<name>A0AAE2W1R0_9RHOB</name>
<dbReference type="Gene3D" id="3.40.50.1460">
    <property type="match status" value="1"/>
</dbReference>
<gene>
    <name evidence="3" type="ORF">JQV55_20415</name>
</gene>
<dbReference type="PROSITE" id="PS50208">
    <property type="entry name" value="CASPASE_P20"/>
    <property type="match status" value="1"/>
</dbReference>
<sequence length="528" mass="58133">MHIFHKTALRLLVLTIAFFLAFPFMASAEGRVALLIGNSLYDRPEMSLRNPANDVTELDIALTELGFSVRKVQDADRTEMRAGLAWLAKAAKDTEMAMVFYAGHGVQVAGENYLVGRDLQSLSFDALERSSVTLSEIRKVLSESGTALGMIILDACRNNPLSDAGVGQTGLASVRGGAGLLVAYATDPGNVAYDGEGDNSAFTTGLLKNLASPHLDVRLMFGRVRQDVVRETSGRQIPWVEESVLGEHYLVSPPDSNQNSDEIVAWRDATDAGTRDALDQYLGDYPNGLFQAFATERIEQLSLDRDDGLTNVQATTQLASLDADDVRAALDLLGYVNQERGIEAQPEGLTDDIKRAFEVWRRAQLVPDTTDANMLLRDAARLSMFLAATTAQRIRTDTVIRSSIRKHLELASVDVAQIRKLALTSEEAKSFLPEVEADLDAIRQDYERVAQRLDASLTYYHKLVVSASKHFQSQIRPDLFWQNNGTSRSGLVEPSLFEDAAQFVRHVRSASSRAPGSYAWLTDFLEQG</sequence>
<dbReference type="GO" id="GO:0006508">
    <property type="term" value="P:proteolysis"/>
    <property type="evidence" value="ECO:0007669"/>
    <property type="project" value="InterPro"/>
</dbReference>
<dbReference type="EMBL" id="JAFBRM010000013">
    <property type="protein sequence ID" value="MBM1715946.1"/>
    <property type="molecule type" value="Genomic_DNA"/>
</dbReference>
<organism evidence="3 4">
    <name type="scientific">Sulfitobacter geojensis</name>
    <dbReference type="NCBI Taxonomy" id="1342299"/>
    <lineage>
        <taxon>Bacteria</taxon>
        <taxon>Pseudomonadati</taxon>
        <taxon>Pseudomonadota</taxon>
        <taxon>Alphaproteobacteria</taxon>
        <taxon>Rhodobacterales</taxon>
        <taxon>Roseobacteraceae</taxon>
        <taxon>Sulfitobacter</taxon>
    </lineage>
</organism>
<dbReference type="InterPro" id="IPR052039">
    <property type="entry name" value="Caspase-related_regulators"/>
</dbReference>
<dbReference type="InterPro" id="IPR029030">
    <property type="entry name" value="Caspase-like_dom_sf"/>
</dbReference>
<protein>
    <submittedName>
        <fullName evidence="3">Caspase family protein</fullName>
    </submittedName>
</protein>
<comment type="caution">
    <text evidence="3">The sequence shown here is derived from an EMBL/GenBank/DDBJ whole genome shotgun (WGS) entry which is preliminary data.</text>
</comment>
<dbReference type="InterPro" id="IPR015917">
    <property type="entry name" value="Pept_C14A"/>
</dbReference>
<reference evidence="3 4" key="1">
    <citation type="submission" date="2021-01" db="EMBL/GenBank/DDBJ databases">
        <title>Diatom-associated Roseobacters Show Island Model of Population Structure.</title>
        <authorList>
            <person name="Qu L."/>
            <person name="Feng X."/>
            <person name="Chen Y."/>
            <person name="Li L."/>
            <person name="Wang X."/>
            <person name="Hu Z."/>
            <person name="Wang H."/>
            <person name="Luo H."/>
        </authorList>
    </citation>
    <scope>NUCLEOTIDE SEQUENCE [LARGE SCALE GENOMIC DNA]</scope>
    <source>
        <strain evidence="3 4">TR60-84</strain>
    </source>
</reference>
<dbReference type="Pfam" id="PF00656">
    <property type="entry name" value="Peptidase_C14"/>
    <property type="match status" value="1"/>
</dbReference>
<dbReference type="PANTHER" id="PTHR22576">
    <property type="entry name" value="MUCOSA ASSOCIATED LYMPHOID TISSUE LYMPHOMA TRANSLOCATION PROTEIN 1/PARACASPASE"/>
    <property type="match status" value="1"/>
</dbReference>
<evidence type="ECO:0000259" key="2">
    <source>
        <dbReference type="PROSITE" id="PS50208"/>
    </source>
</evidence>
<evidence type="ECO:0000313" key="4">
    <source>
        <dbReference type="Proteomes" id="UP000732193"/>
    </source>
</evidence>
<dbReference type="Proteomes" id="UP000732193">
    <property type="component" value="Unassembled WGS sequence"/>
</dbReference>